<evidence type="ECO:0000256" key="10">
    <source>
        <dbReference type="ARBA" id="ARBA00030169"/>
    </source>
</evidence>
<comment type="catalytic activity">
    <reaction evidence="12">
        <text>oxaloacetate + H(+) = pyruvate + CO2</text>
        <dbReference type="Rhea" id="RHEA:15641"/>
        <dbReference type="ChEBI" id="CHEBI:15361"/>
        <dbReference type="ChEBI" id="CHEBI:15378"/>
        <dbReference type="ChEBI" id="CHEBI:16452"/>
        <dbReference type="ChEBI" id="CHEBI:16526"/>
        <dbReference type="EC" id="4.1.1.112"/>
    </reaction>
</comment>
<evidence type="ECO:0000256" key="3">
    <source>
        <dbReference type="ARBA" id="ARBA00008621"/>
    </source>
</evidence>
<accession>A0A413FG43</accession>
<dbReference type="CDD" id="cd16841">
    <property type="entry name" value="RraA_family"/>
    <property type="match status" value="1"/>
</dbReference>
<comment type="cofactor">
    <cofactor evidence="13">
        <name>Mg(2+)</name>
        <dbReference type="ChEBI" id="CHEBI:18420"/>
    </cofactor>
</comment>
<dbReference type="PANTHER" id="PTHR33254:SF4">
    <property type="entry name" value="4-HYDROXY-4-METHYL-2-OXOGLUTARATE ALDOLASE 3-RELATED"/>
    <property type="match status" value="1"/>
</dbReference>
<evidence type="ECO:0000256" key="5">
    <source>
        <dbReference type="ARBA" id="ARBA00012213"/>
    </source>
</evidence>
<feature type="binding site" evidence="13">
    <location>
        <begin position="107"/>
        <end position="110"/>
    </location>
    <ligand>
        <name>substrate</name>
    </ligand>
</feature>
<feature type="binding site" evidence="13">
    <location>
        <position position="129"/>
    </location>
    <ligand>
        <name>substrate</name>
    </ligand>
</feature>
<sequence length="231" mass="24708">MKMNDTIMGRIGCRVKSSYEFDQPWRELTKGLEGFSTANLADGMKGFYCMDMGIRPMVPGAKMLGPALTVKLRPGDNLMLHKATELVKDGYIVVCDTQGCTSYALLGELMASALKKQNAGGIVIDGVIRDCEEVIEVGLPVYARGSVSCAGDKEGPGEINVPVCCGGVVVRPGDFIAADASGVVVIPREDVSDVAAGAKKKTDYEEVRRQEIADGNIKKDNINRILSAKCV</sequence>
<dbReference type="Proteomes" id="UP000283880">
    <property type="component" value="Unassembled WGS sequence"/>
</dbReference>
<dbReference type="EMBL" id="QSBM01000007">
    <property type="protein sequence ID" value="RGX29627.1"/>
    <property type="molecule type" value="Genomic_DNA"/>
</dbReference>
<evidence type="ECO:0000256" key="2">
    <source>
        <dbReference type="ARBA" id="ARBA00001968"/>
    </source>
</evidence>
<evidence type="ECO:0000256" key="7">
    <source>
        <dbReference type="ARBA" id="ARBA00016549"/>
    </source>
</evidence>
<evidence type="ECO:0000256" key="11">
    <source>
        <dbReference type="ARBA" id="ARBA00032305"/>
    </source>
</evidence>
<evidence type="ECO:0000256" key="1">
    <source>
        <dbReference type="ARBA" id="ARBA00001342"/>
    </source>
</evidence>
<organism evidence="14 15">
    <name type="scientific">Enterocloster asparagiformis</name>
    <dbReference type="NCBI Taxonomy" id="333367"/>
    <lineage>
        <taxon>Bacteria</taxon>
        <taxon>Bacillati</taxon>
        <taxon>Bacillota</taxon>
        <taxon>Clostridia</taxon>
        <taxon>Lachnospirales</taxon>
        <taxon>Lachnospiraceae</taxon>
        <taxon>Enterocloster</taxon>
    </lineage>
</organism>
<dbReference type="InterPro" id="IPR036704">
    <property type="entry name" value="RraA/RraA-like_sf"/>
</dbReference>
<dbReference type="AlphaFoldDB" id="A0A413FG43"/>
<dbReference type="PANTHER" id="PTHR33254">
    <property type="entry name" value="4-HYDROXY-4-METHYL-2-OXOGLUTARATE ALDOLASE 3-RELATED"/>
    <property type="match status" value="1"/>
</dbReference>
<dbReference type="GO" id="GO:0046872">
    <property type="term" value="F:metal ion binding"/>
    <property type="evidence" value="ECO:0007669"/>
    <property type="project" value="UniProtKB-KW"/>
</dbReference>
<dbReference type="EC" id="4.1.1.112" evidence="6"/>
<evidence type="ECO:0000256" key="4">
    <source>
        <dbReference type="ARBA" id="ARBA00011233"/>
    </source>
</evidence>
<gene>
    <name evidence="14" type="ORF">DWV29_10935</name>
</gene>
<protein>
    <recommendedName>
        <fullName evidence="7">Putative 4-hydroxy-4-methyl-2-oxoglutarate aldolase</fullName>
        <ecNumber evidence="6">4.1.1.112</ecNumber>
        <ecNumber evidence="5">4.1.3.17</ecNumber>
    </recommendedName>
    <alternativeName>
        <fullName evidence="11">Oxaloacetate decarboxylase</fullName>
    </alternativeName>
    <alternativeName>
        <fullName evidence="9">Regulator of ribonuclease activity homolog</fullName>
    </alternativeName>
    <alternativeName>
        <fullName evidence="10">RraA-like protein</fullName>
    </alternativeName>
</protein>
<keyword evidence="13" id="KW-0479">Metal-binding</keyword>
<dbReference type="Gene3D" id="3.50.30.40">
    <property type="entry name" value="Ribonuclease E inhibitor RraA/RraA-like"/>
    <property type="match status" value="1"/>
</dbReference>
<dbReference type="InterPro" id="IPR005493">
    <property type="entry name" value="RraA/RraA-like"/>
</dbReference>
<comment type="similarity">
    <text evidence="3">Belongs to the class II aldolase/RraA-like family.</text>
</comment>
<comment type="cofactor">
    <cofactor evidence="2">
        <name>a divalent metal cation</name>
        <dbReference type="ChEBI" id="CHEBI:60240"/>
    </cofactor>
</comment>
<dbReference type="GO" id="GO:0008948">
    <property type="term" value="F:oxaloacetate decarboxylase activity"/>
    <property type="evidence" value="ECO:0007669"/>
    <property type="project" value="UniProtKB-EC"/>
</dbReference>
<dbReference type="SUPFAM" id="SSF89562">
    <property type="entry name" value="RraA-like"/>
    <property type="match status" value="1"/>
</dbReference>
<reference evidence="14 15" key="1">
    <citation type="submission" date="2018-08" db="EMBL/GenBank/DDBJ databases">
        <title>A genome reference for cultivated species of the human gut microbiota.</title>
        <authorList>
            <person name="Zou Y."/>
            <person name="Xue W."/>
            <person name="Luo G."/>
        </authorList>
    </citation>
    <scope>NUCLEOTIDE SEQUENCE [LARGE SCALE GENOMIC DNA]</scope>
    <source>
        <strain evidence="14 15">AF04-15</strain>
    </source>
</reference>
<evidence type="ECO:0000256" key="9">
    <source>
        <dbReference type="ARBA" id="ARBA00029596"/>
    </source>
</evidence>
<dbReference type="EC" id="4.1.3.17" evidence="5"/>
<evidence type="ECO:0000313" key="14">
    <source>
        <dbReference type="EMBL" id="RGX29627.1"/>
    </source>
</evidence>
<feature type="binding site" evidence="13">
    <location>
        <position position="130"/>
    </location>
    <ligand>
        <name>Mg(2+)</name>
        <dbReference type="ChEBI" id="CHEBI:18420"/>
    </ligand>
</feature>
<evidence type="ECO:0000256" key="13">
    <source>
        <dbReference type="PIRSR" id="PIRSR605493-1"/>
    </source>
</evidence>
<comment type="catalytic activity">
    <reaction evidence="1">
        <text>4-hydroxy-4-methyl-2-oxoglutarate = 2 pyruvate</text>
        <dbReference type="Rhea" id="RHEA:22748"/>
        <dbReference type="ChEBI" id="CHEBI:15361"/>
        <dbReference type="ChEBI" id="CHEBI:58276"/>
        <dbReference type="EC" id="4.1.3.17"/>
    </reaction>
</comment>
<dbReference type="GO" id="GO:0047443">
    <property type="term" value="F:4-hydroxy-4-methyl-2-oxoglutarate aldolase activity"/>
    <property type="evidence" value="ECO:0007669"/>
    <property type="project" value="UniProtKB-EC"/>
</dbReference>
<evidence type="ECO:0000313" key="15">
    <source>
        <dbReference type="Proteomes" id="UP000283880"/>
    </source>
</evidence>
<comment type="function">
    <text evidence="8">Catalyzes the aldol cleavage of 4-hydroxy-4-methyl-2-oxoglutarate (HMG) into 2 molecules of pyruvate. Also contains a secondary oxaloacetate (OAA) decarboxylase activity due to the common pyruvate enolate transition state formed following C-C bond cleavage in the retro-aldol and decarboxylation reactions.</text>
</comment>
<comment type="subunit">
    <text evidence="4">Homotrimer.</text>
</comment>
<evidence type="ECO:0000256" key="8">
    <source>
        <dbReference type="ARBA" id="ARBA00025046"/>
    </source>
</evidence>
<proteinExistence type="inferred from homology"/>
<name>A0A413FG43_9FIRM</name>
<evidence type="ECO:0000256" key="6">
    <source>
        <dbReference type="ARBA" id="ARBA00012947"/>
    </source>
</evidence>
<evidence type="ECO:0000256" key="12">
    <source>
        <dbReference type="ARBA" id="ARBA00047973"/>
    </source>
</evidence>
<dbReference type="OrthoDB" id="9784786at2"/>
<comment type="caution">
    <text evidence="14">The sequence shown here is derived from an EMBL/GenBank/DDBJ whole genome shotgun (WGS) entry which is preliminary data.</text>
</comment>
<keyword evidence="13" id="KW-0460">Magnesium</keyword>
<dbReference type="Pfam" id="PF03737">
    <property type="entry name" value="RraA-like"/>
    <property type="match status" value="1"/>
</dbReference>